<sequence>MKLHDDVHNYYEKLVVEEMAQQQLQQNYDEDTLADLSCTALNQLPSRYIRSDVDMLFYLSAEEAAHMRLQVQAAIEVARGLIAKRGNHGEFRQAPR</sequence>
<organism evidence="1 2">
    <name type="scientific">Pseudoalteromonas qingdaonensis</name>
    <dbReference type="NCBI Taxonomy" id="3131913"/>
    <lineage>
        <taxon>Bacteria</taxon>
        <taxon>Pseudomonadati</taxon>
        <taxon>Pseudomonadota</taxon>
        <taxon>Gammaproteobacteria</taxon>
        <taxon>Alteromonadales</taxon>
        <taxon>Pseudoalteromonadaceae</taxon>
        <taxon>Pseudoalteromonas</taxon>
    </lineage>
</organism>
<dbReference type="EMBL" id="JBCGCU010000003">
    <property type="protein sequence ID" value="MEM0514614.1"/>
    <property type="molecule type" value="Genomic_DNA"/>
</dbReference>
<dbReference type="InterPro" id="IPR019657">
    <property type="entry name" value="ComFB"/>
</dbReference>
<proteinExistence type="predicted"/>
<dbReference type="Pfam" id="PF10719">
    <property type="entry name" value="ComFB"/>
    <property type="match status" value="1"/>
</dbReference>
<evidence type="ECO:0000313" key="1">
    <source>
        <dbReference type="EMBL" id="MEM0514614.1"/>
    </source>
</evidence>
<dbReference type="RefSeq" id="WP_342676546.1">
    <property type="nucleotide sequence ID" value="NZ_JBCGCU010000003.1"/>
</dbReference>
<dbReference type="Proteomes" id="UP001447008">
    <property type="component" value="Unassembled WGS sequence"/>
</dbReference>
<keyword evidence="2" id="KW-1185">Reference proteome</keyword>
<name>A0ABU9MTI5_9GAMM</name>
<protein>
    <submittedName>
        <fullName evidence="1">Late competence development ComFB family protein</fullName>
    </submittedName>
</protein>
<comment type="caution">
    <text evidence="1">The sequence shown here is derived from an EMBL/GenBank/DDBJ whole genome shotgun (WGS) entry which is preliminary data.</text>
</comment>
<gene>
    <name evidence="1" type="ORF">WCN91_04055</name>
</gene>
<reference evidence="1 2" key="1">
    <citation type="submission" date="2024-03" db="EMBL/GenBank/DDBJ databases">
        <title>Pseudoalteromonas qingdaonensis sp. nov., isolated from the intestines of marine benthic organisms.</title>
        <authorList>
            <person name="Lin X."/>
            <person name="Fang S."/>
            <person name="Hu X."/>
        </authorList>
    </citation>
    <scope>NUCLEOTIDE SEQUENCE [LARGE SCALE GENOMIC DNA]</scope>
    <source>
        <strain evidence="1 2">YIC-827</strain>
    </source>
</reference>
<evidence type="ECO:0000313" key="2">
    <source>
        <dbReference type="Proteomes" id="UP001447008"/>
    </source>
</evidence>
<accession>A0ABU9MTI5</accession>